<feature type="region of interest" description="Disordered" evidence="1">
    <location>
        <begin position="30"/>
        <end position="54"/>
    </location>
</feature>
<reference evidence="2" key="1">
    <citation type="journal article" date="2021" name="Vet Sci">
        <title>O-Serogroups and Pathovirotypes of Escherichia coli Isolated from Post-Weaning Piglets Showing Diarrhoea and/or Oedema in South Korea.</title>
        <authorList>
            <person name="Byun J.W."/>
            <person name="Moon B.Y."/>
            <person name="Do K.H."/>
            <person name="Lee K."/>
            <person name="Lee H.Y."/>
            <person name="Kim W.I."/>
            <person name="So B."/>
            <person name="Lee W.K."/>
        </authorList>
    </citation>
    <scope>NUCLEOTIDE SEQUENCE</scope>
    <source>
        <strain evidence="2">84/14</strain>
    </source>
</reference>
<feature type="non-terminal residue" evidence="2">
    <location>
        <position position="1"/>
    </location>
</feature>
<protein>
    <submittedName>
        <fullName evidence="2">Uncharacterized protein</fullName>
    </submittedName>
</protein>
<sequence>DQPQSASSESQVFMMSTPINVATKSKYYQTPASTTRKEKEAAPSSSTLSSGPLHIECPNPDSAIWPPSQGVLWKSSYNPNT</sequence>
<dbReference type="AlphaFoldDB" id="A0A9Q4DK78"/>
<organism evidence="2 3">
    <name type="scientific">Actinobacillus pleuropneumoniae</name>
    <name type="common">Haemophilus pleuropneumoniae</name>
    <dbReference type="NCBI Taxonomy" id="715"/>
    <lineage>
        <taxon>Bacteria</taxon>
        <taxon>Pseudomonadati</taxon>
        <taxon>Pseudomonadota</taxon>
        <taxon>Gammaproteobacteria</taxon>
        <taxon>Pasteurellales</taxon>
        <taxon>Pasteurellaceae</taxon>
        <taxon>Actinobacillus</taxon>
    </lineage>
</organism>
<gene>
    <name evidence="2" type="ORF">OYG11_11035</name>
</gene>
<name>A0A9Q4DK78_ACTPL</name>
<dbReference type="Proteomes" id="UP001077788">
    <property type="component" value="Unassembled WGS sequence"/>
</dbReference>
<dbReference type="EMBL" id="JAPQFC010000014">
    <property type="protein sequence ID" value="MCY6524735.1"/>
    <property type="molecule type" value="Genomic_DNA"/>
</dbReference>
<proteinExistence type="predicted"/>
<evidence type="ECO:0000256" key="1">
    <source>
        <dbReference type="SAM" id="MobiDB-lite"/>
    </source>
</evidence>
<accession>A0A9Q4DK78</accession>
<comment type="caution">
    <text evidence="2">The sequence shown here is derived from an EMBL/GenBank/DDBJ whole genome shotgun (WGS) entry which is preliminary data.</text>
</comment>
<dbReference type="RefSeq" id="WP_267991775.1">
    <property type="nucleotide sequence ID" value="NZ_JAPQFC010000014.1"/>
</dbReference>
<reference evidence="2" key="2">
    <citation type="submission" date="2022-12" db="EMBL/GenBank/DDBJ databases">
        <authorList>
            <person name="Kardos G."/>
            <person name="Sarkozi R."/>
            <person name="Laczko L."/>
            <person name="Marton S."/>
            <person name="Makrai L."/>
            <person name="Banyai K."/>
            <person name="Fodor L."/>
        </authorList>
    </citation>
    <scope>NUCLEOTIDE SEQUENCE</scope>
    <source>
        <strain evidence="2">84/14</strain>
    </source>
</reference>
<evidence type="ECO:0000313" key="3">
    <source>
        <dbReference type="Proteomes" id="UP001077788"/>
    </source>
</evidence>
<evidence type="ECO:0000313" key="2">
    <source>
        <dbReference type="EMBL" id="MCY6524735.1"/>
    </source>
</evidence>